<evidence type="ECO:0000256" key="4">
    <source>
        <dbReference type="ARBA" id="ARBA00022989"/>
    </source>
</evidence>
<evidence type="ECO:0000256" key="2">
    <source>
        <dbReference type="ARBA" id="ARBA00022448"/>
    </source>
</evidence>
<evidence type="ECO:0000256" key="7">
    <source>
        <dbReference type="SAM" id="Phobius"/>
    </source>
</evidence>
<feature type="transmembrane region" description="Helical" evidence="7">
    <location>
        <begin position="68"/>
        <end position="91"/>
    </location>
</feature>
<evidence type="ECO:0000313" key="9">
    <source>
        <dbReference type="EMBL" id="SVA53187.1"/>
    </source>
</evidence>
<evidence type="ECO:0000256" key="6">
    <source>
        <dbReference type="SAM" id="MobiDB-lite"/>
    </source>
</evidence>
<feature type="transmembrane region" description="Helical" evidence="7">
    <location>
        <begin position="26"/>
        <end position="48"/>
    </location>
</feature>
<evidence type="ECO:0000256" key="5">
    <source>
        <dbReference type="ARBA" id="ARBA00023136"/>
    </source>
</evidence>
<dbReference type="InterPro" id="IPR011701">
    <property type="entry name" value="MFS"/>
</dbReference>
<dbReference type="AlphaFoldDB" id="A0A381WMJ1"/>
<feature type="domain" description="Major facilitator superfamily (MFS) profile" evidence="8">
    <location>
        <begin position="32"/>
        <end position="433"/>
    </location>
</feature>
<dbReference type="SUPFAM" id="SSF103473">
    <property type="entry name" value="MFS general substrate transporter"/>
    <property type="match status" value="1"/>
</dbReference>
<name>A0A381WMJ1_9ZZZZ</name>
<comment type="subcellular location">
    <subcellularLocation>
        <location evidence="1">Membrane</location>
        <topology evidence="1">Multi-pass membrane protein</topology>
    </subcellularLocation>
</comment>
<dbReference type="PROSITE" id="PS50850">
    <property type="entry name" value="MFS"/>
    <property type="match status" value="1"/>
</dbReference>
<accession>A0A381WMJ1</accession>
<dbReference type="Pfam" id="PF07690">
    <property type="entry name" value="MFS_1"/>
    <property type="match status" value="1"/>
</dbReference>
<feature type="transmembrane region" description="Helical" evidence="7">
    <location>
        <begin position="249"/>
        <end position="276"/>
    </location>
</feature>
<organism evidence="9">
    <name type="scientific">marine metagenome</name>
    <dbReference type="NCBI Taxonomy" id="408172"/>
    <lineage>
        <taxon>unclassified sequences</taxon>
        <taxon>metagenomes</taxon>
        <taxon>ecological metagenomes</taxon>
    </lineage>
</organism>
<dbReference type="PANTHER" id="PTHR43385">
    <property type="entry name" value="RIBOFLAVIN TRANSPORTER RIBJ"/>
    <property type="match status" value="1"/>
</dbReference>
<feature type="compositionally biased region" description="Low complexity" evidence="6">
    <location>
        <begin position="223"/>
        <end position="233"/>
    </location>
</feature>
<keyword evidence="5 7" id="KW-0472">Membrane</keyword>
<dbReference type="GO" id="GO:0016020">
    <property type="term" value="C:membrane"/>
    <property type="evidence" value="ECO:0007669"/>
    <property type="project" value="UniProtKB-SubCell"/>
</dbReference>
<sequence>MAQAPIGILLKNLLNLIYSWHPKPPFFYGWLVLGVAAVGAFIAASVSQTVLAGVQDLIAQDMEWDRKTIALAATLGTWISGMTMPFIGRLVDRFGPRWMMLSAAILVGVGLIFLSESQTIWQFFFAYIIVRSIAGPNLQNLIPRTIAVNFFSKRRNLAMGITSLNRIASESVNIQIITALSTAFSWRSAYRILGLTAIPLSLPIFLMVRHKPEDVGQLPDGASSQESGQLSSSNGAKSSKERKWPIREIISLPSFWFILTAEFVAVSATSMVVFQLVPFLVDGGMTQVAAAGALTLGNLLGGMTVPLWGWLTDRFTIKKIAILIVLTAILPTLLFMMVTPLSLGFPLVVTWTAITGAVNVLGSMMLGTVFNRGSFGTVTGITGPSRTAAMGLGPTAGALVASWRGSYNPIFVTAAVGYILVIILYSSVKTENSPL</sequence>
<feature type="transmembrane region" description="Helical" evidence="7">
    <location>
        <begin position="344"/>
        <end position="366"/>
    </location>
</feature>
<feature type="transmembrane region" description="Helical" evidence="7">
    <location>
        <begin position="288"/>
        <end position="308"/>
    </location>
</feature>
<evidence type="ECO:0000256" key="3">
    <source>
        <dbReference type="ARBA" id="ARBA00022692"/>
    </source>
</evidence>
<keyword evidence="2" id="KW-0813">Transport</keyword>
<dbReference type="InterPro" id="IPR052983">
    <property type="entry name" value="MFS_Riboflavin_Transporter"/>
</dbReference>
<dbReference type="InterPro" id="IPR020846">
    <property type="entry name" value="MFS_dom"/>
</dbReference>
<gene>
    <name evidence="9" type="ORF">METZ01_LOCUS106041</name>
</gene>
<keyword evidence="3 7" id="KW-0812">Transmembrane</keyword>
<dbReference type="PANTHER" id="PTHR43385:SF1">
    <property type="entry name" value="RIBOFLAVIN TRANSPORTER RIBJ"/>
    <property type="match status" value="1"/>
</dbReference>
<feature type="region of interest" description="Disordered" evidence="6">
    <location>
        <begin position="217"/>
        <end position="239"/>
    </location>
</feature>
<dbReference type="GO" id="GO:0022857">
    <property type="term" value="F:transmembrane transporter activity"/>
    <property type="evidence" value="ECO:0007669"/>
    <property type="project" value="InterPro"/>
</dbReference>
<feature type="transmembrane region" description="Helical" evidence="7">
    <location>
        <begin position="410"/>
        <end position="428"/>
    </location>
</feature>
<evidence type="ECO:0000256" key="1">
    <source>
        <dbReference type="ARBA" id="ARBA00004141"/>
    </source>
</evidence>
<feature type="transmembrane region" description="Helical" evidence="7">
    <location>
        <begin position="320"/>
        <end position="338"/>
    </location>
</feature>
<dbReference type="InterPro" id="IPR036259">
    <property type="entry name" value="MFS_trans_sf"/>
</dbReference>
<reference evidence="9" key="1">
    <citation type="submission" date="2018-05" db="EMBL/GenBank/DDBJ databases">
        <authorList>
            <person name="Lanie J.A."/>
            <person name="Ng W.-L."/>
            <person name="Kazmierczak K.M."/>
            <person name="Andrzejewski T.M."/>
            <person name="Davidsen T.M."/>
            <person name="Wayne K.J."/>
            <person name="Tettelin H."/>
            <person name="Glass J.I."/>
            <person name="Rusch D."/>
            <person name="Podicherti R."/>
            <person name="Tsui H.-C.T."/>
            <person name="Winkler M.E."/>
        </authorList>
    </citation>
    <scope>NUCLEOTIDE SEQUENCE</scope>
</reference>
<protein>
    <recommendedName>
        <fullName evidence="8">Major facilitator superfamily (MFS) profile domain-containing protein</fullName>
    </recommendedName>
</protein>
<proteinExistence type="predicted"/>
<dbReference type="EMBL" id="UINC01012141">
    <property type="protein sequence ID" value="SVA53187.1"/>
    <property type="molecule type" value="Genomic_DNA"/>
</dbReference>
<feature type="transmembrane region" description="Helical" evidence="7">
    <location>
        <begin position="98"/>
        <end position="114"/>
    </location>
</feature>
<evidence type="ECO:0000259" key="8">
    <source>
        <dbReference type="PROSITE" id="PS50850"/>
    </source>
</evidence>
<keyword evidence="4 7" id="KW-1133">Transmembrane helix</keyword>
<dbReference type="Gene3D" id="1.20.1250.20">
    <property type="entry name" value="MFS general substrate transporter like domains"/>
    <property type="match status" value="1"/>
</dbReference>